<gene>
    <name evidence="1" type="ORF">ABT39_MTgene2874</name>
</gene>
<geneLocation type="mitochondrion" evidence="1"/>
<name>A0A101M2C8_PICGL</name>
<keyword evidence="1" id="KW-0496">Mitochondrion</keyword>
<comment type="caution">
    <text evidence="1">The sequence shown here is derived from an EMBL/GenBank/DDBJ whole genome shotgun (WGS) entry which is preliminary data.</text>
</comment>
<dbReference type="AlphaFoldDB" id="A0A101M2C8"/>
<protein>
    <submittedName>
        <fullName evidence="1">Uncharacterized protein</fullName>
    </submittedName>
</protein>
<sequence length="137" mass="15842">MISLFIVTGLDLSIQSGLFSAVRFSTALHNPRFWDIRGVKPFERGKPCSLCCFPSPVWLIIQKSPYVLPLPCGSSSRQDRIEKSMVFFKSSSPHRRSKQRRSYRSSYDVWNRPSELSMVLSIYNRGLYLFKLLKSET</sequence>
<accession>A0A101M2C8</accession>
<proteinExistence type="predicted"/>
<evidence type="ECO:0000313" key="1">
    <source>
        <dbReference type="EMBL" id="KUM49648.1"/>
    </source>
</evidence>
<organism evidence="1">
    <name type="scientific">Picea glauca</name>
    <name type="common">White spruce</name>
    <name type="synonym">Pinus glauca</name>
    <dbReference type="NCBI Taxonomy" id="3330"/>
    <lineage>
        <taxon>Eukaryota</taxon>
        <taxon>Viridiplantae</taxon>
        <taxon>Streptophyta</taxon>
        <taxon>Embryophyta</taxon>
        <taxon>Tracheophyta</taxon>
        <taxon>Spermatophyta</taxon>
        <taxon>Pinopsida</taxon>
        <taxon>Pinidae</taxon>
        <taxon>Conifers I</taxon>
        <taxon>Pinales</taxon>
        <taxon>Pinaceae</taxon>
        <taxon>Picea</taxon>
    </lineage>
</organism>
<reference evidence="1" key="1">
    <citation type="journal article" date="2015" name="Genome Biol. Evol.">
        <title>Organellar Genomes of White Spruce (Picea glauca): Assembly and Annotation.</title>
        <authorList>
            <person name="Jackman S.D."/>
            <person name="Warren R.L."/>
            <person name="Gibb E.A."/>
            <person name="Vandervalk B.P."/>
            <person name="Mohamadi H."/>
            <person name="Chu J."/>
            <person name="Raymond A."/>
            <person name="Pleasance S."/>
            <person name="Coope R."/>
            <person name="Wildung M.R."/>
            <person name="Ritland C.E."/>
            <person name="Bousquet J."/>
            <person name="Jones S.J."/>
            <person name="Bohlmann J."/>
            <person name="Birol I."/>
        </authorList>
    </citation>
    <scope>NUCLEOTIDE SEQUENCE [LARGE SCALE GENOMIC DNA]</scope>
    <source>
        <tissue evidence="1">Flushing bud</tissue>
    </source>
</reference>
<dbReference type="EMBL" id="LKAM01000002">
    <property type="protein sequence ID" value="KUM49648.1"/>
    <property type="molecule type" value="Genomic_DNA"/>
</dbReference>